<name>A0A0E3SEV5_9EURY</name>
<keyword evidence="2" id="KW-0067">ATP-binding</keyword>
<gene>
    <name evidence="2" type="ORF">MSHOH_2254</name>
</gene>
<feature type="compositionally biased region" description="Basic and acidic residues" evidence="1">
    <location>
        <begin position="13"/>
        <end position="28"/>
    </location>
</feature>
<dbReference type="STRING" id="1434110.MSHOH_2254"/>
<accession>A0A0E3SEV5</accession>
<reference evidence="2 3" key="1">
    <citation type="submission" date="2014-07" db="EMBL/GenBank/DDBJ databases">
        <title>Methanogenic archaea and the global carbon cycle.</title>
        <authorList>
            <person name="Henriksen J.R."/>
            <person name="Luke J."/>
            <person name="Reinhart S."/>
            <person name="Benedict M.N."/>
            <person name="Youngblut N.D."/>
            <person name="Metcalf M.E."/>
            <person name="Whitaker R.J."/>
            <person name="Metcalf W.W."/>
        </authorList>
    </citation>
    <scope>NUCLEOTIDE SEQUENCE [LARGE SCALE GENOMIC DNA]</scope>
    <source>
        <strain evidence="2 3">HB-1</strain>
    </source>
</reference>
<dbReference type="PATRIC" id="fig|1434110.4.peg.2875"/>
<keyword evidence="2" id="KW-0347">Helicase</keyword>
<evidence type="ECO:0000313" key="2">
    <source>
        <dbReference type="EMBL" id="AKB78737.1"/>
    </source>
</evidence>
<feature type="region of interest" description="Disordered" evidence="1">
    <location>
        <begin position="1"/>
        <end position="48"/>
    </location>
</feature>
<dbReference type="KEGG" id="mhor:MSHOH_2254"/>
<evidence type="ECO:0000313" key="3">
    <source>
        <dbReference type="Proteomes" id="UP000033101"/>
    </source>
</evidence>
<keyword evidence="2" id="KW-0378">Hydrolase</keyword>
<keyword evidence="2" id="KW-0547">Nucleotide-binding</keyword>
<feature type="compositionally biased region" description="Basic and acidic residues" evidence="1">
    <location>
        <begin position="38"/>
        <end position="48"/>
    </location>
</feature>
<keyword evidence="3" id="KW-1185">Reference proteome</keyword>
<dbReference type="Proteomes" id="UP000033101">
    <property type="component" value="Chromosome"/>
</dbReference>
<evidence type="ECO:0000256" key="1">
    <source>
        <dbReference type="SAM" id="MobiDB-lite"/>
    </source>
</evidence>
<protein>
    <submittedName>
        <fullName evidence="2">Protein export cytoplasm protein SecA ATPase RNA helicase</fullName>
    </submittedName>
</protein>
<sequence>MQSIEIIANFAREGPKKRESKEDKKFNEDTNAENNGIVKEDSKKSESKEIDFKVNEENKKGKRTIQRRIQKLKKDGIIAALTEKQLKKYGIKITDGQKKDGRAKYLVLKETIERDGELDKIIDSHIKGDDLDKKMILREINRCKRYILLPNQLDALASKLDTEDAELVEGFLRILHEYITKKEIKPQNKEDLVEKLKKVLERYPEGHKKHTMIRTYAIRLLGDYDDNAVIEQLIKDCEVGNLSEFKNDYFDWTTAKVIKKSKIKLFNLENSLRREGDTETADILADLRDWAEEVPETQKEMDELFKSGPCETGEKPNMGGLKKYWDKK</sequence>
<dbReference type="EMBL" id="CP009516">
    <property type="protein sequence ID" value="AKB78737.1"/>
    <property type="molecule type" value="Genomic_DNA"/>
</dbReference>
<proteinExistence type="predicted"/>
<dbReference type="AlphaFoldDB" id="A0A0E3SEV5"/>
<dbReference type="GO" id="GO:0004386">
    <property type="term" value="F:helicase activity"/>
    <property type="evidence" value="ECO:0007669"/>
    <property type="project" value="UniProtKB-KW"/>
</dbReference>
<dbReference type="HOGENOM" id="CLU_846251_0_0_2"/>
<feature type="region of interest" description="Disordered" evidence="1">
    <location>
        <begin position="304"/>
        <end position="328"/>
    </location>
</feature>
<organism evidence="2 3">
    <name type="scientific">Methanosarcina horonobensis HB-1 = JCM 15518</name>
    <dbReference type="NCBI Taxonomy" id="1434110"/>
    <lineage>
        <taxon>Archaea</taxon>
        <taxon>Methanobacteriati</taxon>
        <taxon>Methanobacteriota</taxon>
        <taxon>Stenosarchaea group</taxon>
        <taxon>Methanomicrobia</taxon>
        <taxon>Methanosarcinales</taxon>
        <taxon>Methanosarcinaceae</taxon>
        <taxon>Methanosarcina</taxon>
    </lineage>
</organism>